<evidence type="ECO:0000256" key="8">
    <source>
        <dbReference type="RuleBase" id="RU004328"/>
    </source>
</evidence>
<keyword evidence="5" id="KW-1015">Disulfide bond</keyword>
<dbReference type="GO" id="GO:0006401">
    <property type="term" value="P:RNA catabolic process"/>
    <property type="evidence" value="ECO:0000318"/>
    <property type="project" value="GO_Central"/>
</dbReference>
<dbReference type="GO" id="GO:0005576">
    <property type="term" value="C:extracellular region"/>
    <property type="evidence" value="ECO:0000318"/>
    <property type="project" value="GO_Central"/>
</dbReference>
<gene>
    <name evidence="10" type="ORF">Csa_3G736680</name>
</gene>
<evidence type="ECO:0000256" key="1">
    <source>
        <dbReference type="ARBA" id="ARBA00007469"/>
    </source>
</evidence>
<evidence type="ECO:0000313" key="11">
    <source>
        <dbReference type="Proteomes" id="UP000029981"/>
    </source>
</evidence>
<feature type="signal peptide" evidence="9">
    <location>
        <begin position="1"/>
        <end position="19"/>
    </location>
</feature>
<keyword evidence="4" id="KW-0378">Hydrolase</keyword>
<comment type="similarity">
    <text evidence="1 8">Belongs to the RNase T2 family.</text>
</comment>
<protein>
    <submittedName>
        <fullName evidence="10">Uncharacterized protein</fullName>
    </submittedName>
</protein>
<dbReference type="GO" id="GO:0003723">
    <property type="term" value="F:RNA binding"/>
    <property type="evidence" value="ECO:0007669"/>
    <property type="project" value="InterPro"/>
</dbReference>
<keyword evidence="3" id="KW-0255">Endonuclease</keyword>
<dbReference type="PROSITE" id="PS00531">
    <property type="entry name" value="RNASE_T2_2"/>
    <property type="match status" value="1"/>
</dbReference>
<dbReference type="Gramene" id="KGN58920">
    <property type="protein sequence ID" value="KGN58920"/>
    <property type="gene ID" value="Csa_3G736680"/>
</dbReference>
<keyword evidence="11" id="KW-1185">Reference proteome</keyword>
<dbReference type="SUPFAM" id="SSF55895">
    <property type="entry name" value="Ribonuclease Rh-like"/>
    <property type="match status" value="1"/>
</dbReference>
<evidence type="ECO:0000256" key="3">
    <source>
        <dbReference type="ARBA" id="ARBA00022759"/>
    </source>
</evidence>
<name>A0A0A0LAB0_CUCSA</name>
<dbReference type="InterPro" id="IPR018188">
    <property type="entry name" value="RNase_T2_His_AS_1"/>
</dbReference>
<evidence type="ECO:0000256" key="2">
    <source>
        <dbReference type="ARBA" id="ARBA00022722"/>
    </source>
</evidence>
<reference evidence="10 11" key="2">
    <citation type="journal article" date="2009" name="PLoS ONE">
        <title>An integrated genetic and cytogenetic map of the cucumber genome.</title>
        <authorList>
            <person name="Ren Y."/>
            <person name="Zhang Z."/>
            <person name="Liu J."/>
            <person name="Staub J.E."/>
            <person name="Han Y."/>
            <person name="Cheng Z."/>
            <person name="Li X."/>
            <person name="Lu J."/>
            <person name="Miao H."/>
            <person name="Kang H."/>
            <person name="Xie B."/>
            <person name="Gu X."/>
            <person name="Wang X."/>
            <person name="Du Y."/>
            <person name="Jin W."/>
            <person name="Huang S."/>
        </authorList>
    </citation>
    <scope>NUCLEOTIDE SEQUENCE [LARGE SCALE GENOMIC DNA]</scope>
    <source>
        <strain evidence="11">cv. 9930</strain>
    </source>
</reference>
<dbReference type="InterPro" id="IPR001568">
    <property type="entry name" value="RNase_T2-like"/>
</dbReference>
<dbReference type="KEGG" id="csv:105434958"/>
<feature type="active site" evidence="7">
    <location>
        <position position="106"/>
    </location>
</feature>
<dbReference type="eggNOG" id="KOG1642">
    <property type="taxonomic scope" value="Eukaryota"/>
</dbReference>
<evidence type="ECO:0000256" key="5">
    <source>
        <dbReference type="ARBA" id="ARBA00023157"/>
    </source>
</evidence>
<evidence type="ECO:0000256" key="4">
    <source>
        <dbReference type="ARBA" id="ARBA00022801"/>
    </source>
</evidence>
<reference evidence="10 11" key="1">
    <citation type="journal article" date="2009" name="Nat. Genet.">
        <title>The genome of the cucumber, Cucumis sativus L.</title>
        <authorList>
            <person name="Huang S."/>
            <person name="Li R."/>
            <person name="Zhang Z."/>
            <person name="Li L."/>
            <person name="Gu X."/>
            <person name="Fan W."/>
            <person name="Lucas W.J."/>
            <person name="Wang X."/>
            <person name="Xie B."/>
            <person name="Ni P."/>
            <person name="Ren Y."/>
            <person name="Zhu H."/>
            <person name="Li J."/>
            <person name="Lin K."/>
            <person name="Jin W."/>
            <person name="Fei Z."/>
            <person name="Li G."/>
            <person name="Staub J."/>
            <person name="Kilian A."/>
            <person name="van der Vossen E.A."/>
            <person name="Wu Y."/>
            <person name="Guo J."/>
            <person name="He J."/>
            <person name="Jia Z."/>
            <person name="Ren Y."/>
            <person name="Tian G."/>
            <person name="Lu Y."/>
            <person name="Ruan J."/>
            <person name="Qian W."/>
            <person name="Wang M."/>
            <person name="Huang Q."/>
            <person name="Li B."/>
            <person name="Xuan Z."/>
            <person name="Cao J."/>
            <person name="Asan"/>
            <person name="Wu Z."/>
            <person name="Zhang J."/>
            <person name="Cai Q."/>
            <person name="Bai Y."/>
            <person name="Zhao B."/>
            <person name="Han Y."/>
            <person name="Li Y."/>
            <person name="Li X."/>
            <person name="Wang S."/>
            <person name="Shi Q."/>
            <person name="Liu S."/>
            <person name="Cho W.K."/>
            <person name="Kim J.Y."/>
            <person name="Xu Y."/>
            <person name="Heller-Uszynska K."/>
            <person name="Miao H."/>
            <person name="Cheng Z."/>
            <person name="Zhang S."/>
            <person name="Wu J."/>
            <person name="Yang Y."/>
            <person name="Kang H."/>
            <person name="Li M."/>
            <person name="Liang H."/>
            <person name="Ren X."/>
            <person name="Shi Z."/>
            <person name="Wen M."/>
            <person name="Jian M."/>
            <person name="Yang H."/>
            <person name="Zhang G."/>
            <person name="Yang Z."/>
            <person name="Chen R."/>
            <person name="Liu S."/>
            <person name="Li J."/>
            <person name="Ma L."/>
            <person name="Liu H."/>
            <person name="Zhou Y."/>
            <person name="Zhao J."/>
            <person name="Fang X."/>
            <person name="Li G."/>
            <person name="Fang L."/>
            <person name="Li Y."/>
            <person name="Liu D."/>
            <person name="Zheng H."/>
            <person name="Zhang Y."/>
            <person name="Qin N."/>
            <person name="Li Z."/>
            <person name="Yang G."/>
            <person name="Yang S."/>
            <person name="Bolund L."/>
            <person name="Kristiansen K."/>
            <person name="Zheng H."/>
            <person name="Li S."/>
            <person name="Zhang X."/>
            <person name="Yang H."/>
            <person name="Wang J."/>
            <person name="Sun R."/>
            <person name="Zhang B."/>
            <person name="Jiang S."/>
            <person name="Wang J."/>
            <person name="Du Y."/>
            <person name="Li S."/>
        </authorList>
    </citation>
    <scope>NUCLEOTIDE SEQUENCE [LARGE SCALE GENOMIC DNA]</scope>
    <source>
        <strain evidence="11">cv. 9930</strain>
    </source>
</reference>
<dbReference type="GO" id="GO:0004521">
    <property type="term" value="F:RNA endonuclease activity"/>
    <property type="evidence" value="ECO:0000318"/>
    <property type="project" value="GO_Central"/>
</dbReference>
<dbReference type="OMA" id="PLANCKT"/>
<dbReference type="PANTHER" id="PTHR11240:SF75">
    <property type="entry name" value="RIBONUCLEASE 3"/>
    <property type="match status" value="1"/>
</dbReference>
<dbReference type="EMBL" id="CM002924">
    <property type="protein sequence ID" value="KGN58920.1"/>
    <property type="molecule type" value="Genomic_DNA"/>
</dbReference>
<dbReference type="PANTHER" id="PTHR11240">
    <property type="entry name" value="RIBONUCLEASE T2"/>
    <property type="match status" value="1"/>
</dbReference>
<dbReference type="Proteomes" id="UP000029981">
    <property type="component" value="Chromosome 3"/>
</dbReference>
<dbReference type="InterPro" id="IPR033697">
    <property type="entry name" value="Ribonuclease_T2_eukaryotic"/>
</dbReference>
<dbReference type="GO" id="GO:0016787">
    <property type="term" value="F:hydrolase activity"/>
    <property type="evidence" value="ECO:0007669"/>
    <property type="project" value="UniProtKB-KW"/>
</dbReference>
<dbReference type="GO" id="GO:0033897">
    <property type="term" value="F:ribonuclease T2 activity"/>
    <property type="evidence" value="ECO:0007669"/>
    <property type="project" value="InterPro"/>
</dbReference>
<evidence type="ECO:0000256" key="9">
    <source>
        <dbReference type="SAM" id="SignalP"/>
    </source>
</evidence>
<dbReference type="CDD" id="cd01061">
    <property type="entry name" value="RNase_T2_euk"/>
    <property type="match status" value="1"/>
</dbReference>
<feature type="chain" id="PRO_5001965886" evidence="9">
    <location>
        <begin position="20"/>
        <end position="234"/>
    </location>
</feature>
<dbReference type="PROSITE" id="PS00530">
    <property type="entry name" value="RNASE_T2_1"/>
    <property type="match status" value="1"/>
</dbReference>
<dbReference type="AlphaFoldDB" id="A0A0A0LAB0"/>
<dbReference type="Gene3D" id="3.90.730.10">
    <property type="entry name" value="Ribonuclease T2-like"/>
    <property type="match status" value="1"/>
</dbReference>
<sequence>MAQHIFILCLLSSLLFVNGIPFDFFQLVQQWGPNICSPAGSKCYAQPQPMFTIHGLWPSNFSTVPILCPRTKKLFPQGKVTSLEQHLNKYWPDVISGKNSNFWEHEWRKHADCIDPPFTIFWYFDISLRHRMNKTYDLLTILNDAGLSHQTHKDLISQNVLDPIKNATGMEPGIRCNINGITKKLQLKEIVLCFGNDGTTLIDCPSFVSNTCTSQPKFVWLLPQQSSVGVPDYP</sequence>
<keyword evidence="2" id="KW-0540">Nuclease</keyword>
<evidence type="ECO:0000313" key="10">
    <source>
        <dbReference type="EMBL" id="KGN58920.1"/>
    </source>
</evidence>
<dbReference type="InterPro" id="IPR036430">
    <property type="entry name" value="RNase_T2-like_sf"/>
</dbReference>
<dbReference type="InterPro" id="IPR033130">
    <property type="entry name" value="RNase_T2_His_AS_2"/>
</dbReference>
<organism evidence="10 11">
    <name type="scientific">Cucumis sativus</name>
    <name type="common">Cucumber</name>
    <dbReference type="NCBI Taxonomy" id="3659"/>
    <lineage>
        <taxon>Eukaryota</taxon>
        <taxon>Viridiplantae</taxon>
        <taxon>Streptophyta</taxon>
        <taxon>Embryophyta</taxon>
        <taxon>Tracheophyta</taxon>
        <taxon>Spermatophyta</taxon>
        <taxon>Magnoliopsida</taxon>
        <taxon>eudicotyledons</taxon>
        <taxon>Gunneridae</taxon>
        <taxon>Pentapetalae</taxon>
        <taxon>rosids</taxon>
        <taxon>fabids</taxon>
        <taxon>Cucurbitales</taxon>
        <taxon>Cucurbitaceae</taxon>
        <taxon>Benincaseae</taxon>
        <taxon>Cucumis</taxon>
    </lineage>
</organism>
<reference evidence="10 11" key="3">
    <citation type="journal article" date="2010" name="BMC Genomics">
        <title>Transcriptome sequencing and comparative analysis of cucumber flowers with different sex types.</title>
        <authorList>
            <person name="Guo S."/>
            <person name="Zheng Y."/>
            <person name="Joung J.G."/>
            <person name="Liu S."/>
            <person name="Zhang Z."/>
            <person name="Crasta O.R."/>
            <person name="Sobral B.W."/>
            <person name="Xu Y."/>
            <person name="Huang S."/>
            <person name="Fei Z."/>
        </authorList>
    </citation>
    <scope>NUCLEOTIDE SEQUENCE [LARGE SCALE GENOMIC DNA]</scope>
    <source>
        <strain evidence="11">cv. 9930</strain>
    </source>
</reference>
<accession>A0A0A0LAB0</accession>
<reference evidence="10 11" key="4">
    <citation type="journal article" date="2011" name="BMC Genomics">
        <title>RNA-Seq improves annotation of protein-coding genes in the cucumber genome.</title>
        <authorList>
            <person name="Li Z."/>
            <person name="Zhang Z."/>
            <person name="Yan P."/>
            <person name="Huang S."/>
            <person name="Fei Z."/>
            <person name="Lin K."/>
        </authorList>
    </citation>
    <scope>NUCLEOTIDE SEQUENCE [LARGE SCALE GENOMIC DNA]</scope>
    <source>
        <strain evidence="11">cv. 9930</strain>
    </source>
</reference>
<proteinExistence type="inferred from homology"/>
<evidence type="ECO:0000256" key="6">
    <source>
        <dbReference type="ARBA" id="ARBA00023239"/>
    </source>
</evidence>
<evidence type="ECO:0000256" key="7">
    <source>
        <dbReference type="PIRSR" id="PIRSR633697-1"/>
    </source>
</evidence>
<feature type="active site" evidence="7">
    <location>
        <position position="110"/>
    </location>
</feature>
<keyword evidence="9" id="KW-0732">Signal</keyword>
<keyword evidence="6" id="KW-0456">Lyase</keyword>
<dbReference type="OrthoDB" id="991564at2759"/>
<feature type="active site" evidence="7">
    <location>
        <position position="54"/>
    </location>
</feature>
<dbReference type="Pfam" id="PF00445">
    <property type="entry name" value="Ribonuclease_T2"/>
    <property type="match status" value="1"/>
</dbReference>